<name>A0ABR9HCB4_9ACTN</name>
<protein>
    <submittedName>
        <fullName evidence="1">RNase H-like HicB family nuclease</fullName>
    </submittedName>
</protein>
<comment type="caution">
    <text evidence="1">The sequence shown here is derived from an EMBL/GenBank/DDBJ whole genome shotgun (WGS) entry which is preliminary data.</text>
</comment>
<organism evidence="1 2">
    <name type="scientific">Nocardiopsis terrae</name>
    <dbReference type="NCBI Taxonomy" id="372655"/>
    <lineage>
        <taxon>Bacteria</taxon>
        <taxon>Bacillati</taxon>
        <taxon>Actinomycetota</taxon>
        <taxon>Actinomycetes</taxon>
        <taxon>Streptosporangiales</taxon>
        <taxon>Nocardiopsidaceae</taxon>
        <taxon>Nocardiopsis</taxon>
    </lineage>
</organism>
<gene>
    <name evidence="1" type="ORF">H4W79_000880</name>
</gene>
<proteinExistence type="predicted"/>
<dbReference type="InterPro" id="IPR035069">
    <property type="entry name" value="TTHA1013/TTHA0281-like"/>
</dbReference>
<dbReference type="SUPFAM" id="SSF143100">
    <property type="entry name" value="TTHA1013/TTHA0281-like"/>
    <property type="match status" value="1"/>
</dbReference>
<reference evidence="1 2" key="1">
    <citation type="submission" date="2020-10" db="EMBL/GenBank/DDBJ databases">
        <title>Sequencing the genomes of 1000 actinobacteria strains.</title>
        <authorList>
            <person name="Klenk H.-P."/>
        </authorList>
    </citation>
    <scope>NUCLEOTIDE SEQUENCE [LARGE SCALE GENOMIC DNA]</scope>
    <source>
        <strain evidence="1 2">DSM 45157</strain>
    </source>
</reference>
<evidence type="ECO:0000313" key="1">
    <source>
        <dbReference type="EMBL" id="MBE1456666.1"/>
    </source>
</evidence>
<dbReference type="EMBL" id="JADBDY010000001">
    <property type="protein sequence ID" value="MBE1456666.1"/>
    <property type="molecule type" value="Genomic_DNA"/>
</dbReference>
<keyword evidence="2" id="KW-1185">Reference proteome</keyword>
<evidence type="ECO:0000313" key="2">
    <source>
        <dbReference type="Proteomes" id="UP000598217"/>
    </source>
</evidence>
<accession>A0ABR9HCB4</accession>
<sequence>MLVPYTIEQDENGVWCARALLRPGTGARGEGETPDAALADLRAALALLAEEFGTPAELM</sequence>
<dbReference type="RefSeq" id="WP_191268301.1">
    <property type="nucleotide sequence ID" value="NZ_BMXJ01000002.1"/>
</dbReference>
<dbReference type="Proteomes" id="UP000598217">
    <property type="component" value="Unassembled WGS sequence"/>
</dbReference>